<evidence type="ECO:0000256" key="3">
    <source>
        <dbReference type="ARBA" id="ARBA00022692"/>
    </source>
</evidence>
<dbReference type="EMBL" id="NLAX01000004">
    <property type="protein sequence ID" value="PKS12051.1"/>
    <property type="molecule type" value="Genomic_DNA"/>
</dbReference>
<dbReference type="GO" id="GO:0016020">
    <property type="term" value="C:membrane"/>
    <property type="evidence" value="ECO:0007669"/>
    <property type="project" value="UniProtKB-SubCell"/>
</dbReference>
<dbReference type="Pfam" id="PF01529">
    <property type="entry name" value="DHHC"/>
    <property type="match status" value="1"/>
</dbReference>
<dbReference type="GO" id="GO:0019706">
    <property type="term" value="F:protein-cysteine S-palmitoyltransferase activity"/>
    <property type="evidence" value="ECO:0007669"/>
    <property type="project" value="UniProtKB-EC"/>
</dbReference>
<feature type="transmembrane region" description="Helical" evidence="11">
    <location>
        <begin position="21"/>
        <end position="43"/>
    </location>
</feature>
<comment type="catalytic activity">
    <reaction evidence="10 11">
        <text>L-cysteinyl-[protein] + hexadecanoyl-CoA = S-hexadecanoyl-L-cysteinyl-[protein] + CoA</text>
        <dbReference type="Rhea" id="RHEA:36683"/>
        <dbReference type="Rhea" id="RHEA-COMP:10131"/>
        <dbReference type="Rhea" id="RHEA-COMP:11032"/>
        <dbReference type="ChEBI" id="CHEBI:29950"/>
        <dbReference type="ChEBI" id="CHEBI:57287"/>
        <dbReference type="ChEBI" id="CHEBI:57379"/>
        <dbReference type="ChEBI" id="CHEBI:74151"/>
        <dbReference type="EC" id="2.3.1.225"/>
    </reaction>
</comment>
<feature type="domain" description="Palmitoyltransferase DHHC" evidence="13">
    <location>
        <begin position="152"/>
        <end position="272"/>
    </location>
</feature>
<feature type="region of interest" description="Disordered" evidence="12">
    <location>
        <begin position="110"/>
        <end position="130"/>
    </location>
</feature>
<feature type="transmembrane region" description="Helical" evidence="11">
    <location>
        <begin position="204"/>
        <end position="222"/>
    </location>
</feature>
<dbReference type="PANTHER" id="PTHR22883">
    <property type="entry name" value="ZINC FINGER DHHC DOMAIN CONTAINING PROTEIN"/>
    <property type="match status" value="1"/>
</dbReference>
<gene>
    <name evidence="14" type="ORF">jhhlp_001347</name>
</gene>
<dbReference type="GO" id="GO:0006612">
    <property type="term" value="P:protein targeting to membrane"/>
    <property type="evidence" value="ECO:0007669"/>
    <property type="project" value="TreeGrafter"/>
</dbReference>
<dbReference type="OrthoDB" id="331948at2759"/>
<comment type="subcellular location">
    <subcellularLocation>
        <location evidence="1">Membrane</location>
        <topology evidence="1">Multi-pass membrane protein</topology>
    </subcellularLocation>
</comment>
<dbReference type="EC" id="2.3.1.225" evidence="11"/>
<evidence type="ECO:0000256" key="5">
    <source>
        <dbReference type="ARBA" id="ARBA00023136"/>
    </source>
</evidence>
<accession>A0A2N3NI19</accession>
<evidence type="ECO:0000256" key="9">
    <source>
        <dbReference type="ARBA" id="ARBA00038298"/>
    </source>
</evidence>
<evidence type="ECO:0000256" key="12">
    <source>
        <dbReference type="SAM" id="MobiDB-lite"/>
    </source>
</evidence>
<evidence type="ECO:0000313" key="15">
    <source>
        <dbReference type="Proteomes" id="UP000233524"/>
    </source>
</evidence>
<dbReference type="InterPro" id="IPR039859">
    <property type="entry name" value="PFA4/ZDH16/20/ERF2-like"/>
</dbReference>
<dbReference type="STRING" id="41688.A0A2N3NI19"/>
<feature type="transmembrane region" description="Helical" evidence="11">
    <location>
        <begin position="49"/>
        <end position="71"/>
    </location>
</feature>
<feature type="compositionally biased region" description="Low complexity" evidence="12">
    <location>
        <begin position="308"/>
        <end position="326"/>
    </location>
</feature>
<feature type="transmembrane region" description="Helical" evidence="11">
    <location>
        <begin position="234"/>
        <end position="257"/>
    </location>
</feature>
<dbReference type="InParanoid" id="A0A2N3NI19"/>
<evidence type="ECO:0000256" key="11">
    <source>
        <dbReference type="RuleBase" id="RU079119"/>
    </source>
</evidence>
<evidence type="ECO:0000259" key="13">
    <source>
        <dbReference type="Pfam" id="PF01529"/>
    </source>
</evidence>
<keyword evidence="6" id="KW-0564">Palmitate</keyword>
<keyword evidence="15" id="KW-1185">Reference proteome</keyword>
<comment type="caution">
    <text evidence="14">The sequence shown here is derived from an EMBL/GenBank/DDBJ whole genome shotgun (WGS) entry which is preliminary data.</text>
</comment>
<protein>
    <recommendedName>
        <fullName evidence="11">Palmitoyltransferase</fullName>
        <ecNumber evidence="11">2.3.1.225</ecNumber>
    </recommendedName>
</protein>
<dbReference type="VEuPathDB" id="FungiDB:jhhlp_001347"/>
<comment type="domain">
    <text evidence="11">The DHHC domain is required for palmitoyltransferase activity.</text>
</comment>
<evidence type="ECO:0000256" key="6">
    <source>
        <dbReference type="ARBA" id="ARBA00023139"/>
    </source>
</evidence>
<keyword evidence="2 11" id="KW-0808">Transferase</keyword>
<reference evidence="14 15" key="1">
    <citation type="journal article" date="2017" name="G3 (Bethesda)">
        <title>First Draft Genome Sequence of the Pathogenic Fungus Lomentospora prolificans (Formerly Scedosporium prolificans).</title>
        <authorList>
            <person name="Luo R."/>
            <person name="Zimin A."/>
            <person name="Workman R."/>
            <person name="Fan Y."/>
            <person name="Pertea G."/>
            <person name="Grossman N."/>
            <person name="Wear M.P."/>
            <person name="Jia B."/>
            <person name="Miller H."/>
            <person name="Casadevall A."/>
            <person name="Timp W."/>
            <person name="Zhang S.X."/>
            <person name="Salzberg S.L."/>
        </authorList>
    </citation>
    <scope>NUCLEOTIDE SEQUENCE [LARGE SCALE GENOMIC DNA]</scope>
    <source>
        <strain evidence="14 15">JHH-5317</strain>
    </source>
</reference>
<dbReference type="FunCoup" id="A0A2N3NI19">
    <property type="interactions" value="852"/>
</dbReference>
<dbReference type="PROSITE" id="PS50216">
    <property type="entry name" value="DHHC"/>
    <property type="match status" value="1"/>
</dbReference>
<organism evidence="14 15">
    <name type="scientific">Lomentospora prolificans</name>
    <dbReference type="NCBI Taxonomy" id="41688"/>
    <lineage>
        <taxon>Eukaryota</taxon>
        <taxon>Fungi</taxon>
        <taxon>Dikarya</taxon>
        <taxon>Ascomycota</taxon>
        <taxon>Pezizomycotina</taxon>
        <taxon>Sordariomycetes</taxon>
        <taxon>Hypocreomycetidae</taxon>
        <taxon>Microascales</taxon>
        <taxon>Microascaceae</taxon>
        <taxon>Lomentospora</taxon>
    </lineage>
</organism>
<evidence type="ECO:0000256" key="10">
    <source>
        <dbReference type="ARBA" id="ARBA00048048"/>
    </source>
</evidence>
<evidence type="ECO:0000256" key="7">
    <source>
        <dbReference type="ARBA" id="ARBA00023288"/>
    </source>
</evidence>
<evidence type="ECO:0000313" key="14">
    <source>
        <dbReference type="EMBL" id="PKS12051.1"/>
    </source>
</evidence>
<evidence type="ECO:0000256" key="4">
    <source>
        <dbReference type="ARBA" id="ARBA00022989"/>
    </source>
</evidence>
<sequence length="440" mass="49953">MSSTTSTSCGVRWITRLVPCFLLAIVIYATYVVIARICVDYLLRERHETGLAAAFIVLYFIFFFLGITCYIRTIWVIKKDPSLVPLEPNSRGAQVLRSREHRRHKGLKSVFGRPYNDEESSIGYSPPDANPDSPGLERFYSKDVFVCESDGRPKWCHDCGQWKPDRASHSREIERCVRKMDHYCPWVGGMVAENSFKFFAQFTFYAWLFCAVVLSATAYTIAKQLEDGGVPDGHTFAILVLSGFLGFFSCAMSGTALRFISKNMTNVDLLKKQMSYQLAVRVPLGTPPTERFMTITYPLPRLASVQQQWQPPQPLASSQAQQPTAQTNGEAESQLPTETDENPSALRDRLAQRTFAILRTEPGENPWDLGYRRNWIEVMGSSPIGWFLPITRSPCTAHDNLESEYPYGPVLADLKARYGLDPKPWTDKEQGIELRDQTRR</sequence>
<dbReference type="Proteomes" id="UP000233524">
    <property type="component" value="Unassembled WGS sequence"/>
</dbReference>
<dbReference type="AlphaFoldDB" id="A0A2N3NI19"/>
<evidence type="ECO:0000256" key="2">
    <source>
        <dbReference type="ARBA" id="ARBA00022679"/>
    </source>
</evidence>
<keyword evidence="7" id="KW-0449">Lipoprotein</keyword>
<keyword evidence="3 11" id="KW-0812">Transmembrane</keyword>
<comment type="similarity">
    <text evidence="9">Belongs to the DHHC palmitoyltransferase family. PFA5 subfamily.</text>
</comment>
<feature type="region of interest" description="Disordered" evidence="12">
    <location>
        <begin position="420"/>
        <end position="440"/>
    </location>
</feature>
<dbReference type="GO" id="GO:0005794">
    <property type="term" value="C:Golgi apparatus"/>
    <property type="evidence" value="ECO:0007669"/>
    <property type="project" value="TreeGrafter"/>
</dbReference>
<keyword evidence="8 11" id="KW-0012">Acyltransferase</keyword>
<evidence type="ECO:0000256" key="8">
    <source>
        <dbReference type="ARBA" id="ARBA00023315"/>
    </source>
</evidence>
<keyword evidence="5 11" id="KW-0472">Membrane</keyword>
<proteinExistence type="inferred from homology"/>
<name>A0A2N3NI19_9PEZI</name>
<feature type="compositionally biased region" description="Polar residues" evidence="12">
    <location>
        <begin position="327"/>
        <end position="337"/>
    </location>
</feature>
<evidence type="ECO:0000256" key="1">
    <source>
        <dbReference type="ARBA" id="ARBA00004141"/>
    </source>
</evidence>
<feature type="region of interest" description="Disordered" evidence="12">
    <location>
        <begin position="308"/>
        <end position="345"/>
    </location>
</feature>
<dbReference type="PANTHER" id="PTHR22883:SF23">
    <property type="entry name" value="PALMITOYLTRANSFERASE ZDHHC6"/>
    <property type="match status" value="1"/>
</dbReference>
<keyword evidence="4 11" id="KW-1133">Transmembrane helix</keyword>
<dbReference type="InterPro" id="IPR001594">
    <property type="entry name" value="Palmitoyltrfase_DHHC"/>
</dbReference>
<dbReference type="GO" id="GO:0005783">
    <property type="term" value="C:endoplasmic reticulum"/>
    <property type="evidence" value="ECO:0007669"/>
    <property type="project" value="TreeGrafter"/>
</dbReference>